<keyword evidence="6 15" id="KW-0808">Transferase</keyword>
<dbReference type="InterPro" id="IPR010961">
    <property type="entry name" value="4pyrrol_synth_NH2levulA_synth"/>
</dbReference>
<feature type="domain" description="Aminotransferase class I/classII large" evidence="16">
    <location>
        <begin position="45"/>
        <end position="390"/>
    </location>
</feature>
<comment type="pathway">
    <text evidence="2 15">Porphyrin-containing compound metabolism; protoporphyrin-IX biosynthesis; 5-aminolevulinate from glycine: step 1/1.</text>
</comment>
<dbReference type="EMBL" id="CP006604">
    <property type="protein sequence ID" value="AHA28351.1"/>
    <property type="molecule type" value="Genomic_DNA"/>
</dbReference>
<evidence type="ECO:0000256" key="7">
    <source>
        <dbReference type="ARBA" id="ARBA00022898"/>
    </source>
</evidence>
<dbReference type="GO" id="GO:0006782">
    <property type="term" value="P:protoporphyrinogen IX biosynthetic process"/>
    <property type="evidence" value="ECO:0007669"/>
    <property type="project" value="UniProtKB-UniRule"/>
</dbReference>
<reference evidence="17 18" key="1">
    <citation type="journal article" date="2014" name="Mol. Plant Microbe Interact.">
        <title>The complete genome sequence of Candidatus Liberibacter americanus, associated with citrus Huanglongbing.</title>
        <authorList>
            <person name="Wulff N.A."/>
            <person name="Zhang S."/>
            <person name="Setubal J.C."/>
            <person name="Almeida N.F."/>
            <person name="Martins E.C."/>
            <person name="Harakava R."/>
            <person name="Kumar D."/>
            <person name="Rangel L.T."/>
            <person name="Foissac X."/>
            <person name="Bove J."/>
            <person name="Gabriel D.W."/>
        </authorList>
    </citation>
    <scope>NUCLEOTIDE SEQUENCE [LARGE SCALE GENOMIC DNA]</scope>
    <source>
        <strain evidence="17 18">Sao Paulo</strain>
    </source>
</reference>
<dbReference type="InterPro" id="IPR004839">
    <property type="entry name" value="Aminotransferase_I/II_large"/>
</dbReference>
<dbReference type="GO" id="GO:0030170">
    <property type="term" value="F:pyridoxal phosphate binding"/>
    <property type="evidence" value="ECO:0007669"/>
    <property type="project" value="UniProtKB-UniRule"/>
</dbReference>
<dbReference type="InterPro" id="IPR015422">
    <property type="entry name" value="PyrdxlP-dep_Trfase_small"/>
</dbReference>
<sequence length="409" mass="46162">MDFESFFKDQIMNLRRESCYRVFTEIEYGKHKFPYATYNSDTGAKKVIVWCSNDYLCMGKHPKVIESVQNAIKKCGVGSGGTRNISGNNYYHVMLEKEISDLHCKESALIFNSGYIANWTTIDTLCSKIENMVCFSDANNHASIIEGIRQSKCKKIIWKHNDLDDLERHLSSISLSVPKIIIFESLYSMGGDIAPISRICDLAEKYNAMTYVDEVHAVGIYGARGGGISERERVMDRITIISGTLAKGFGSYGGYIAASANLCDFIRSFSSGFIFTTSLPPAIASAAITSIQHLKEHNYERIIHMNRVKKLCSALDKTSIPYVNNSSHIIPVMIGDARKCKWISDSLLKDFGIYIQPINYPTVIRTKEMLRITITPMHTDYDIEYLVSSLEQLWIKYDIIKSSSKLSNN</sequence>
<evidence type="ECO:0000256" key="3">
    <source>
        <dbReference type="ARBA" id="ARBA00008392"/>
    </source>
</evidence>
<dbReference type="FunFam" id="3.40.640.10:FF:000006">
    <property type="entry name" value="5-aminolevulinate synthase, mitochondrial"/>
    <property type="match status" value="1"/>
</dbReference>
<dbReference type="RefSeq" id="WP_007556591.1">
    <property type="nucleotide sequence ID" value="NC_022793.1"/>
</dbReference>
<evidence type="ECO:0000256" key="12">
    <source>
        <dbReference type="ARBA" id="ARBA00032773"/>
    </source>
</evidence>
<dbReference type="InterPro" id="IPR050087">
    <property type="entry name" value="AON_synthase_class-II"/>
</dbReference>
<dbReference type="Gene3D" id="3.90.1150.10">
    <property type="entry name" value="Aspartate Aminotransferase, domain 1"/>
    <property type="match status" value="1"/>
</dbReference>
<evidence type="ECO:0000256" key="2">
    <source>
        <dbReference type="ARBA" id="ARBA00005029"/>
    </source>
</evidence>
<evidence type="ECO:0000256" key="1">
    <source>
        <dbReference type="ARBA" id="ARBA00001933"/>
    </source>
</evidence>
<protein>
    <recommendedName>
        <fullName evidence="5 15">5-aminolevulinate synthase</fullName>
        <ecNumber evidence="5 15">2.3.1.37</ecNumber>
    </recommendedName>
    <alternativeName>
        <fullName evidence="10 15">5-aminolevulinic acid synthase</fullName>
    </alternativeName>
    <alternativeName>
        <fullName evidence="11 15">Delta-ALA synthase</fullName>
    </alternativeName>
    <alternativeName>
        <fullName evidence="12 15">Delta-aminolevulinate synthase</fullName>
    </alternativeName>
</protein>
<dbReference type="Proteomes" id="UP000017862">
    <property type="component" value="Chromosome"/>
</dbReference>
<keyword evidence="9 15" id="KW-0012">Acyltransferase</keyword>
<dbReference type="GO" id="GO:0003870">
    <property type="term" value="F:5-aminolevulinate synthase activity"/>
    <property type="evidence" value="ECO:0007669"/>
    <property type="project" value="UniProtKB-EC"/>
</dbReference>
<keyword evidence="8 15" id="KW-0350">Heme biosynthesis</keyword>
<accession>U6B915</accession>
<evidence type="ECO:0000313" key="18">
    <source>
        <dbReference type="Proteomes" id="UP000017862"/>
    </source>
</evidence>
<organism evidence="17 18">
    <name type="scientific">Candidatus Liberibacter americanus str. Sao Paulo</name>
    <dbReference type="NCBI Taxonomy" id="1261131"/>
    <lineage>
        <taxon>Bacteria</taxon>
        <taxon>Pseudomonadati</taxon>
        <taxon>Pseudomonadota</taxon>
        <taxon>Alphaproteobacteria</taxon>
        <taxon>Hyphomicrobiales</taxon>
        <taxon>Rhizobiaceae</taxon>
        <taxon>Liberibacter</taxon>
    </lineage>
</organism>
<dbReference type="HOGENOM" id="CLU_015846_11_1_5"/>
<evidence type="ECO:0000256" key="13">
    <source>
        <dbReference type="ARBA" id="ARBA00047654"/>
    </source>
</evidence>
<dbReference type="EC" id="2.3.1.37" evidence="5 15"/>
<evidence type="ECO:0000313" key="17">
    <source>
        <dbReference type="EMBL" id="AHA28351.1"/>
    </source>
</evidence>
<dbReference type="KEGG" id="lar:lam_1026"/>
<evidence type="ECO:0000259" key="16">
    <source>
        <dbReference type="Pfam" id="PF00155"/>
    </source>
</evidence>
<evidence type="ECO:0000256" key="11">
    <source>
        <dbReference type="ARBA" id="ARBA00031945"/>
    </source>
</evidence>
<evidence type="ECO:0000256" key="4">
    <source>
        <dbReference type="ARBA" id="ARBA00011738"/>
    </source>
</evidence>
<dbReference type="InterPro" id="IPR015421">
    <property type="entry name" value="PyrdxlP-dep_Trfase_major"/>
</dbReference>
<dbReference type="PATRIC" id="fig|1261131.3.peg.984"/>
<evidence type="ECO:0000256" key="14">
    <source>
        <dbReference type="RuleBase" id="RU003693"/>
    </source>
</evidence>
<dbReference type="STRING" id="1261131.lam_1026"/>
<name>U6B915_9HYPH</name>
<dbReference type="AlphaFoldDB" id="U6B915"/>
<dbReference type="Gene3D" id="3.40.640.10">
    <property type="entry name" value="Type I PLP-dependent aspartate aminotransferase-like (Major domain)"/>
    <property type="match status" value="1"/>
</dbReference>
<dbReference type="PANTHER" id="PTHR13693">
    <property type="entry name" value="CLASS II AMINOTRANSFERASE/8-AMINO-7-OXONONANOATE SYNTHASE"/>
    <property type="match status" value="1"/>
</dbReference>
<dbReference type="Pfam" id="PF00155">
    <property type="entry name" value="Aminotran_1_2"/>
    <property type="match status" value="1"/>
</dbReference>
<dbReference type="InterPro" id="IPR001917">
    <property type="entry name" value="Aminotrans_II_pyridoxalP_BS"/>
</dbReference>
<evidence type="ECO:0000256" key="10">
    <source>
        <dbReference type="ARBA" id="ARBA00031691"/>
    </source>
</evidence>
<gene>
    <name evidence="17" type="primary">bioF</name>
    <name evidence="17" type="ORF">lam_1026</name>
</gene>
<comment type="subunit">
    <text evidence="4">Homodimer.</text>
</comment>
<dbReference type="InterPro" id="IPR015424">
    <property type="entry name" value="PyrdxlP-dep_Trfase"/>
</dbReference>
<keyword evidence="7 14" id="KW-0663">Pyridoxal phosphate</keyword>
<comment type="cofactor">
    <cofactor evidence="1 14">
        <name>pyridoxal 5'-phosphate</name>
        <dbReference type="ChEBI" id="CHEBI:597326"/>
    </cofactor>
</comment>
<dbReference type="NCBIfam" id="TIGR01821">
    <property type="entry name" value="5aminolev_synth"/>
    <property type="match status" value="1"/>
</dbReference>
<dbReference type="UniPathway" id="UPA00251">
    <property type="reaction ID" value="UER00375"/>
</dbReference>
<evidence type="ECO:0000256" key="8">
    <source>
        <dbReference type="ARBA" id="ARBA00023133"/>
    </source>
</evidence>
<evidence type="ECO:0000256" key="6">
    <source>
        <dbReference type="ARBA" id="ARBA00022679"/>
    </source>
</evidence>
<evidence type="ECO:0000256" key="9">
    <source>
        <dbReference type="ARBA" id="ARBA00023315"/>
    </source>
</evidence>
<dbReference type="CDD" id="cd06454">
    <property type="entry name" value="KBL_like"/>
    <property type="match status" value="1"/>
</dbReference>
<dbReference type="eggNOG" id="COG0156">
    <property type="taxonomic scope" value="Bacteria"/>
</dbReference>
<dbReference type="PROSITE" id="PS00599">
    <property type="entry name" value="AA_TRANSFER_CLASS_2"/>
    <property type="match status" value="1"/>
</dbReference>
<keyword evidence="18" id="KW-1185">Reference proteome</keyword>
<evidence type="ECO:0000256" key="15">
    <source>
        <dbReference type="RuleBase" id="RU910713"/>
    </source>
</evidence>
<dbReference type="SUPFAM" id="SSF53383">
    <property type="entry name" value="PLP-dependent transferases"/>
    <property type="match status" value="1"/>
</dbReference>
<proteinExistence type="inferred from homology"/>
<comment type="similarity">
    <text evidence="3 14">Belongs to the class-II pyridoxal-phosphate-dependent aminotransferase family.</text>
</comment>
<dbReference type="PANTHER" id="PTHR13693:SF102">
    <property type="entry name" value="2-AMINO-3-KETOBUTYRATE COENZYME A LIGASE, MITOCHONDRIAL"/>
    <property type="match status" value="1"/>
</dbReference>
<comment type="catalytic activity">
    <reaction evidence="13 15">
        <text>succinyl-CoA + glycine + H(+) = 5-aminolevulinate + CO2 + CoA</text>
        <dbReference type="Rhea" id="RHEA:12921"/>
        <dbReference type="ChEBI" id="CHEBI:15378"/>
        <dbReference type="ChEBI" id="CHEBI:16526"/>
        <dbReference type="ChEBI" id="CHEBI:57287"/>
        <dbReference type="ChEBI" id="CHEBI:57292"/>
        <dbReference type="ChEBI" id="CHEBI:57305"/>
        <dbReference type="ChEBI" id="CHEBI:356416"/>
        <dbReference type="EC" id="2.3.1.37"/>
    </reaction>
</comment>
<evidence type="ECO:0000256" key="5">
    <source>
        <dbReference type="ARBA" id="ARBA00013257"/>
    </source>
</evidence>